<dbReference type="AlphaFoldDB" id="A0A418M261"/>
<protein>
    <recommendedName>
        <fullName evidence="3">Outer membrane protein beta-barrel domain-containing protein</fullName>
    </recommendedName>
</protein>
<keyword evidence="2" id="KW-1185">Reference proteome</keyword>
<dbReference type="RefSeq" id="WP_119670118.1">
    <property type="nucleotide sequence ID" value="NZ_QXED01000007.1"/>
</dbReference>
<sequence>MKPTVACCLFFLCCLSRSYGQPATYGGAGSFRIGYASLHQVSRVFAQTAPATLAPLGTAFVCMGGEGYARLNKYIVGGGGYGMARRPLTRNTIHAEPFSGGGFLQAGRILLDQPRFWLYPTLGAGFSAIGLTQYEQTPTGEHLNERTVLLTNVNVHLGLGIDWLAVRIDSDDRERYGGVLIGLRVGYQLSPLVSYRQDDDLGLVEPEPRYATNGYFVTLTVGAGGFVRR</sequence>
<reference evidence="1 2" key="1">
    <citation type="submission" date="2018-08" db="EMBL/GenBank/DDBJ databases">
        <title>Fibrisoma montanum sp. nov., isolated from Danxia mountain soil.</title>
        <authorList>
            <person name="Huang Y."/>
        </authorList>
    </citation>
    <scope>NUCLEOTIDE SEQUENCE [LARGE SCALE GENOMIC DNA]</scope>
    <source>
        <strain evidence="1 2">HYT19</strain>
    </source>
</reference>
<proteinExistence type="predicted"/>
<dbReference type="OrthoDB" id="963479at2"/>
<evidence type="ECO:0000313" key="1">
    <source>
        <dbReference type="EMBL" id="RIV19832.1"/>
    </source>
</evidence>
<accession>A0A418M261</accession>
<dbReference type="EMBL" id="QXED01000007">
    <property type="protein sequence ID" value="RIV19832.1"/>
    <property type="molecule type" value="Genomic_DNA"/>
</dbReference>
<dbReference type="Proteomes" id="UP000283523">
    <property type="component" value="Unassembled WGS sequence"/>
</dbReference>
<evidence type="ECO:0000313" key="2">
    <source>
        <dbReference type="Proteomes" id="UP000283523"/>
    </source>
</evidence>
<comment type="caution">
    <text evidence="1">The sequence shown here is derived from an EMBL/GenBank/DDBJ whole genome shotgun (WGS) entry which is preliminary data.</text>
</comment>
<organism evidence="1 2">
    <name type="scientific">Fibrisoma montanum</name>
    <dbReference type="NCBI Taxonomy" id="2305895"/>
    <lineage>
        <taxon>Bacteria</taxon>
        <taxon>Pseudomonadati</taxon>
        <taxon>Bacteroidota</taxon>
        <taxon>Cytophagia</taxon>
        <taxon>Cytophagales</taxon>
        <taxon>Spirosomataceae</taxon>
        <taxon>Fibrisoma</taxon>
    </lineage>
</organism>
<name>A0A418M261_9BACT</name>
<evidence type="ECO:0008006" key="3">
    <source>
        <dbReference type="Google" id="ProtNLM"/>
    </source>
</evidence>
<gene>
    <name evidence="1" type="ORF">DYU11_23180</name>
</gene>